<gene>
    <name evidence="1" type="ORF">J5Y06_18745</name>
</gene>
<dbReference type="AlphaFoldDB" id="A0A8J7R134"/>
<keyword evidence="2" id="KW-1185">Reference proteome</keyword>
<reference evidence="1" key="1">
    <citation type="submission" date="2021-03" db="EMBL/GenBank/DDBJ databases">
        <title>Genome sequencing and assembly of Tianweitania sediminis.</title>
        <authorList>
            <person name="Chhetri G."/>
        </authorList>
    </citation>
    <scope>NUCLEOTIDE SEQUENCE</scope>
    <source>
        <strain evidence="1">Z8</strain>
    </source>
</reference>
<dbReference type="RefSeq" id="WP_209336710.1">
    <property type="nucleotide sequence ID" value="NZ_JAGIYY010000008.1"/>
</dbReference>
<name>A0A8J7R134_9HYPH</name>
<sequence>MAKAKKTVPVFDAGTEYKVRVTRPINVGPFQYLPRDDLRMTGEMLTQIAKEHGADAIVAEPV</sequence>
<dbReference type="Proteomes" id="UP000666240">
    <property type="component" value="Unassembled WGS sequence"/>
</dbReference>
<dbReference type="EMBL" id="JAGIYY010000008">
    <property type="protein sequence ID" value="MBP0440693.1"/>
    <property type="molecule type" value="Genomic_DNA"/>
</dbReference>
<evidence type="ECO:0000313" key="2">
    <source>
        <dbReference type="Proteomes" id="UP000666240"/>
    </source>
</evidence>
<organism evidence="1 2">
    <name type="scientific">Tianweitania sediminis</name>
    <dbReference type="NCBI Taxonomy" id="1502156"/>
    <lineage>
        <taxon>Bacteria</taxon>
        <taxon>Pseudomonadati</taxon>
        <taxon>Pseudomonadota</taxon>
        <taxon>Alphaproteobacteria</taxon>
        <taxon>Hyphomicrobiales</taxon>
        <taxon>Phyllobacteriaceae</taxon>
        <taxon>Tianweitania</taxon>
    </lineage>
</organism>
<proteinExistence type="predicted"/>
<accession>A0A8J7R134</accession>
<evidence type="ECO:0000313" key="1">
    <source>
        <dbReference type="EMBL" id="MBP0440693.1"/>
    </source>
</evidence>
<comment type="caution">
    <text evidence="1">The sequence shown here is derived from an EMBL/GenBank/DDBJ whole genome shotgun (WGS) entry which is preliminary data.</text>
</comment>
<protein>
    <submittedName>
        <fullName evidence="1">Uncharacterized protein</fullName>
    </submittedName>
</protein>